<keyword evidence="4" id="KW-0677">Repeat</keyword>
<dbReference type="InterPro" id="IPR027417">
    <property type="entry name" value="P-loop_NTPase"/>
</dbReference>
<evidence type="ECO:0000256" key="6">
    <source>
        <dbReference type="ARBA" id="ARBA00022801"/>
    </source>
</evidence>
<dbReference type="InterPro" id="IPR014774">
    <property type="entry name" value="KaiC-like_dom"/>
</dbReference>
<dbReference type="EMBL" id="AP028679">
    <property type="protein sequence ID" value="BEQ15321.1"/>
    <property type="molecule type" value="Genomic_DNA"/>
</dbReference>
<dbReference type="PANTHER" id="PTHR42926:SF1">
    <property type="entry name" value="CIRCADIAN CLOCK OSCILLATOR PROTEIN KAIC 1"/>
    <property type="match status" value="1"/>
</dbReference>
<sequence>MAAKKATSSNPEPRIQAVKKLPTGTEGLDVVLQGGLPLGRTTALVGGPGGGKTSLCTNIAANCAGRGDACLYLSFEMSHQATTRDAASLGFDFPALEKQGSLVFVDGRPALGSQKSGEFDLGGLLAVVKGLSREKKVKLVILDAVEVLLQAFSDPDQRIQALQELHIWLEENNFTSLITARAPAQSEGQTDLGQIEFMCDCLVYVDQRVEQEMTTRRLRVIKYRGSDTGRNEYPFIIAPGGIKLIALSSTKLDKGPLTSTVSSGHPVLDEVLGGGYRRGSSVLLTGETGTGKTTFACIFANAACRKGERVLYVGFEEASSAIIAGMRSTGLDLEPVVKKGNLRFHTVMPESMGGEEHLIHIVDQVKSFNPDHVVVDAISAFLRLGGPEAGFNFAARLITHLKSHGVTTLLLNQIDGMSNVHDISGMGVSTLLDSLVFLRYMESGGEMNRMLLVLKSRGMAHSNQYREYLMSDQGIEFLDLYKGTGEVKTGTARKEQEAREAAELHRREAVVKQMERAVALKQAAVHNQRNLEESELALAEAELAAARLELDLWHQGRQKRGEMRQGLRADSPEAKKPTREGKKGGA</sequence>
<dbReference type="AlphaFoldDB" id="A0AAU9EY73"/>
<evidence type="ECO:0000313" key="10">
    <source>
        <dbReference type="Proteomes" id="UP001366166"/>
    </source>
</evidence>
<dbReference type="InterPro" id="IPR051347">
    <property type="entry name" value="Circadian_clock_KaiC-rel"/>
</dbReference>
<dbReference type="InterPro" id="IPR003593">
    <property type="entry name" value="AAA+_ATPase"/>
</dbReference>
<evidence type="ECO:0000256" key="5">
    <source>
        <dbReference type="ARBA" id="ARBA00022777"/>
    </source>
</evidence>
<dbReference type="Pfam" id="PF06745">
    <property type="entry name" value="ATPase"/>
    <property type="match status" value="2"/>
</dbReference>
<keyword evidence="5" id="KW-0418">Kinase</keyword>
<dbReference type="SUPFAM" id="SSF52540">
    <property type="entry name" value="P-loop containing nucleoside triphosphate hydrolases"/>
    <property type="match status" value="2"/>
</dbReference>
<dbReference type="EC" id="2.7.11.1" evidence="1"/>
<dbReference type="SMART" id="SM00382">
    <property type="entry name" value="AAA"/>
    <property type="match status" value="2"/>
</dbReference>
<feature type="region of interest" description="Disordered" evidence="7">
    <location>
        <begin position="1"/>
        <end position="20"/>
    </location>
</feature>
<gene>
    <name evidence="9" type="primary">kaiC2</name>
    <name evidence="9" type="ORF">FAK_23870</name>
</gene>
<dbReference type="Gene3D" id="3.40.50.300">
    <property type="entry name" value="P-loop containing nucleotide triphosphate hydrolases"/>
    <property type="match status" value="2"/>
</dbReference>
<organism evidence="9 10">
    <name type="scientific">Desulfoferula mesophila</name>
    <dbReference type="NCBI Taxonomy" id="3058419"/>
    <lineage>
        <taxon>Bacteria</taxon>
        <taxon>Pseudomonadati</taxon>
        <taxon>Thermodesulfobacteriota</taxon>
        <taxon>Desulfarculia</taxon>
        <taxon>Desulfarculales</taxon>
        <taxon>Desulfarculaceae</taxon>
        <taxon>Desulfoferula</taxon>
    </lineage>
</organism>
<dbReference type="InterPro" id="IPR010624">
    <property type="entry name" value="KaiC_dom"/>
</dbReference>
<dbReference type="GO" id="GO:0004674">
    <property type="term" value="F:protein serine/threonine kinase activity"/>
    <property type="evidence" value="ECO:0007669"/>
    <property type="project" value="UniProtKB-EC"/>
</dbReference>
<evidence type="ECO:0000256" key="1">
    <source>
        <dbReference type="ARBA" id="ARBA00012513"/>
    </source>
</evidence>
<dbReference type="InterPro" id="IPR030665">
    <property type="entry name" value="KaiC"/>
</dbReference>
<dbReference type="Proteomes" id="UP001366166">
    <property type="component" value="Chromosome"/>
</dbReference>
<name>A0AAU9EY73_9BACT</name>
<dbReference type="PIRSF" id="PIRSF039117">
    <property type="entry name" value="KaiC"/>
    <property type="match status" value="1"/>
</dbReference>
<keyword evidence="10" id="KW-1185">Reference proteome</keyword>
<keyword evidence="2" id="KW-0597">Phosphoprotein</keyword>
<dbReference type="RefSeq" id="WP_338599562.1">
    <property type="nucleotide sequence ID" value="NZ_AP028679.1"/>
</dbReference>
<evidence type="ECO:0000256" key="7">
    <source>
        <dbReference type="SAM" id="MobiDB-lite"/>
    </source>
</evidence>
<feature type="domain" description="KaiC" evidence="8">
    <location>
        <begin position="19"/>
        <end position="258"/>
    </location>
</feature>
<evidence type="ECO:0000256" key="4">
    <source>
        <dbReference type="ARBA" id="ARBA00022737"/>
    </source>
</evidence>
<dbReference type="GO" id="GO:0005524">
    <property type="term" value="F:ATP binding"/>
    <property type="evidence" value="ECO:0007669"/>
    <property type="project" value="InterPro"/>
</dbReference>
<feature type="domain" description="KaiC" evidence="8">
    <location>
        <begin position="259"/>
        <end position="491"/>
    </location>
</feature>
<feature type="compositionally biased region" description="Polar residues" evidence="7">
    <location>
        <begin position="1"/>
        <end position="11"/>
    </location>
</feature>
<dbReference type="NCBIfam" id="NF006799">
    <property type="entry name" value="PRK09302.1"/>
    <property type="match status" value="1"/>
</dbReference>
<keyword evidence="6" id="KW-0378">Hydrolase</keyword>
<protein>
    <recommendedName>
        <fullName evidence="1">non-specific serine/threonine protein kinase</fullName>
        <ecNumber evidence="1">2.7.11.1</ecNumber>
    </recommendedName>
</protein>
<keyword evidence="3" id="KW-0808">Transferase</keyword>
<feature type="region of interest" description="Disordered" evidence="7">
    <location>
        <begin position="557"/>
        <end position="586"/>
    </location>
</feature>
<reference evidence="10" key="1">
    <citation type="journal article" date="2023" name="Arch. Microbiol.">
        <title>Desulfoferula mesophilus gen. nov. sp. nov., a mesophilic sulfate-reducing bacterium isolated from a brackish lake sediment.</title>
        <authorList>
            <person name="Watanabe T."/>
            <person name="Yabe T."/>
            <person name="Tsuji J.M."/>
            <person name="Fukui M."/>
        </authorList>
    </citation>
    <scope>NUCLEOTIDE SEQUENCE [LARGE SCALE GENOMIC DNA]</scope>
    <source>
        <strain evidence="10">12FAK</strain>
    </source>
</reference>
<dbReference type="GO" id="GO:0016787">
    <property type="term" value="F:hydrolase activity"/>
    <property type="evidence" value="ECO:0007669"/>
    <property type="project" value="UniProtKB-KW"/>
</dbReference>
<dbReference type="KEGG" id="dmp:FAK_23870"/>
<dbReference type="PROSITE" id="PS00675">
    <property type="entry name" value="SIGMA54_INTERACT_1"/>
    <property type="match status" value="1"/>
</dbReference>
<evidence type="ECO:0000256" key="3">
    <source>
        <dbReference type="ARBA" id="ARBA00022679"/>
    </source>
</evidence>
<evidence type="ECO:0000313" key="9">
    <source>
        <dbReference type="EMBL" id="BEQ15321.1"/>
    </source>
</evidence>
<evidence type="ECO:0000259" key="8">
    <source>
        <dbReference type="PROSITE" id="PS51146"/>
    </source>
</evidence>
<accession>A0AAU9EY73</accession>
<dbReference type="PROSITE" id="PS51146">
    <property type="entry name" value="KAIC"/>
    <property type="match status" value="2"/>
</dbReference>
<dbReference type="PANTHER" id="PTHR42926">
    <property type="match status" value="1"/>
</dbReference>
<evidence type="ECO:0000256" key="2">
    <source>
        <dbReference type="ARBA" id="ARBA00022553"/>
    </source>
</evidence>
<proteinExistence type="predicted"/>
<dbReference type="InterPro" id="IPR025662">
    <property type="entry name" value="Sigma_54_int_dom_ATP-bd_1"/>
</dbReference>